<proteinExistence type="predicted"/>
<name>A0ABV0ZEX3_9TELE</name>
<reference evidence="2 3" key="1">
    <citation type="submission" date="2021-06" db="EMBL/GenBank/DDBJ databases">
        <authorList>
            <person name="Palmer J.M."/>
        </authorList>
    </citation>
    <scope>NUCLEOTIDE SEQUENCE [LARGE SCALE GENOMIC DNA]</scope>
    <source>
        <strain evidence="2 3">AS_MEX2019</strain>
        <tissue evidence="2">Muscle</tissue>
    </source>
</reference>
<comment type="caution">
    <text evidence="2">The sequence shown here is derived from an EMBL/GenBank/DDBJ whole genome shotgun (WGS) entry which is preliminary data.</text>
</comment>
<evidence type="ECO:0000313" key="3">
    <source>
        <dbReference type="Proteomes" id="UP001469553"/>
    </source>
</evidence>
<protein>
    <submittedName>
        <fullName evidence="2">Uncharacterized protein</fullName>
    </submittedName>
</protein>
<gene>
    <name evidence="2" type="ORF">AMECASPLE_030777</name>
</gene>
<accession>A0ABV0ZEX3</accession>
<evidence type="ECO:0000256" key="1">
    <source>
        <dbReference type="SAM" id="MobiDB-lite"/>
    </source>
</evidence>
<evidence type="ECO:0000313" key="2">
    <source>
        <dbReference type="EMBL" id="MEQ2304769.1"/>
    </source>
</evidence>
<organism evidence="2 3">
    <name type="scientific">Ameca splendens</name>
    <dbReference type="NCBI Taxonomy" id="208324"/>
    <lineage>
        <taxon>Eukaryota</taxon>
        <taxon>Metazoa</taxon>
        <taxon>Chordata</taxon>
        <taxon>Craniata</taxon>
        <taxon>Vertebrata</taxon>
        <taxon>Euteleostomi</taxon>
        <taxon>Actinopterygii</taxon>
        <taxon>Neopterygii</taxon>
        <taxon>Teleostei</taxon>
        <taxon>Neoteleostei</taxon>
        <taxon>Acanthomorphata</taxon>
        <taxon>Ovalentaria</taxon>
        <taxon>Atherinomorphae</taxon>
        <taxon>Cyprinodontiformes</taxon>
        <taxon>Goodeidae</taxon>
        <taxon>Ameca</taxon>
    </lineage>
</organism>
<dbReference type="EMBL" id="JAHRIP010060152">
    <property type="protein sequence ID" value="MEQ2304769.1"/>
    <property type="molecule type" value="Genomic_DNA"/>
</dbReference>
<sequence>MRLKLGHNVWLKLPNSINLTFGLKKEPNCFYRFFIKKSDHLKTENRLSLGLSAGKQSKTCDQINTENIYHIQNQLSSTAMPVPTPNPIETCGESLGEEQLREGQR</sequence>
<keyword evidence="3" id="KW-1185">Reference proteome</keyword>
<dbReference type="Proteomes" id="UP001469553">
    <property type="component" value="Unassembled WGS sequence"/>
</dbReference>
<feature type="region of interest" description="Disordered" evidence="1">
    <location>
        <begin position="78"/>
        <end position="105"/>
    </location>
</feature>